<dbReference type="GO" id="GO:0005886">
    <property type="term" value="C:plasma membrane"/>
    <property type="evidence" value="ECO:0007669"/>
    <property type="project" value="UniProtKB-SubCell"/>
</dbReference>
<dbReference type="STRING" id="1122180.Lokhon_02786"/>
<feature type="transmembrane region" description="Helical" evidence="7">
    <location>
        <begin position="146"/>
        <end position="165"/>
    </location>
</feature>
<keyword evidence="4 7" id="KW-1133">Transmembrane helix</keyword>
<gene>
    <name evidence="9" type="ORF">Lokhon_02786</name>
</gene>
<dbReference type="RefSeq" id="WP_017927232.1">
    <property type="nucleotide sequence ID" value="NZ_KB822995.1"/>
</dbReference>
<organism evidence="9 10">
    <name type="scientific">Limimaricola hongkongensis DSM 17492</name>
    <dbReference type="NCBI Taxonomy" id="1122180"/>
    <lineage>
        <taxon>Bacteria</taxon>
        <taxon>Pseudomonadati</taxon>
        <taxon>Pseudomonadota</taxon>
        <taxon>Alphaproteobacteria</taxon>
        <taxon>Rhodobacterales</taxon>
        <taxon>Paracoccaceae</taxon>
        <taxon>Limimaricola</taxon>
    </lineage>
</organism>
<feature type="transmembrane region" description="Helical" evidence="7">
    <location>
        <begin position="297"/>
        <end position="317"/>
    </location>
</feature>
<reference evidence="9 10" key="1">
    <citation type="submission" date="2013-03" db="EMBL/GenBank/DDBJ databases">
        <authorList>
            <person name="Fiebig A."/>
            <person name="Goeker M."/>
            <person name="Klenk H.-P.P."/>
        </authorList>
    </citation>
    <scope>NUCLEOTIDE SEQUENCE [LARGE SCALE GENOMIC DNA]</scope>
    <source>
        <strain evidence="9 10">DSM 17492</strain>
    </source>
</reference>
<dbReference type="HOGENOM" id="CLU_056917_0_0_5"/>
<accession>A0A017HBJ0</accession>
<keyword evidence="10" id="KW-1185">Reference proteome</keyword>
<dbReference type="eggNOG" id="COG2064">
    <property type="taxonomic scope" value="Bacteria"/>
</dbReference>
<protein>
    <submittedName>
        <fullName evidence="9">Type II/IV secretion system protein TadC, associated with Flp pilus assembly</fullName>
    </submittedName>
</protein>
<evidence type="ECO:0000313" key="10">
    <source>
        <dbReference type="Proteomes" id="UP000025047"/>
    </source>
</evidence>
<evidence type="ECO:0000259" key="8">
    <source>
        <dbReference type="Pfam" id="PF00482"/>
    </source>
</evidence>
<dbReference type="OrthoDB" id="9810662at2"/>
<proteinExistence type="predicted"/>
<comment type="subcellular location">
    <subcellularLocation>
        <location evidence="1">Cell membrane</location>
        <topology evidence="1">Multi-pass membrane protein</topology>
    </subcellularLocation>
</comment>
<evidence type="ECO:0000256" key="6">
    <source>
        <dbReference type="SAM" id="MobiDB-lite"/>
    </source>
</evidence>
<dbReference type="PANTHER" id="PTHR35007">
    <property type="entry name" value="INTEGRAL MEMBRANE PROTEIN-RELATED"/>
    <property type="match status" value="1"/>
</dbReference>
<comment type="caution">
    <text evidence="9">The sequence shown here is derived from an EMBL/GenBank/DDBJ whole genome shotgun (WGS) entry which is preliminary data.</text>
</comment>
<dbReference type="Pfam" id="PF00482">
    <property type="entry name" value="T2SSF"/>
    <property type="match status" value="1"/>
</dbReference>
<feature type="transmembrane region" description="Helical" evidence="7">
    <location>
        <begin position="20"/>
        <end position="40"/>
    </location>
</feature>
<name>A0A017HBJ0_9RHOB</name>
<evidence type="ECO:0000256" key="2">
    <source>
        <dbReference type="ARBA" id="ARBA00022475"/>
    </source>
</evidence>
<dbReference type="Proteomes" id="UP000025047">
    <property type="component" value="Unassembled WGS sequence"/>
</dbReference>
<dbReference type="PATRIC" id="fig|1122180.6.peg.2766"/>
<evidence type="ECO:0000256" key="7">
    <source>
        <dbReference type="SAM" id="Phobius"/>
    </source>
</evidence>
<sequence>MSLIQQIQTFLVAQLGPMGPLLVIGGLGLAMILVTLPALLRQRDDPLDRLKAQNARETRGETPDATTDRLRAAPSGADKLQRYATFLEPQNAEEYSAVRLRLMQAGYRSRNAVRIYHFTQFALGIAALLGGLVWALSRGEASTQDMITATLIPAAIGYMGPKYWVTRRREARRQQITDGFPDSLDMMLVCVEAGQSLDQSIIRVSHELRAGYPDLAFEYSQVAHEMKAGKDKTLVLRDLAERCDVVDISSFVTVLVQSQQFGTSIADALRVFSAEMRDKRVMRAEEKANTLPTKMTLATMMLTVPPLLIILIGPSLYDIYVTLGGGASGN</sequence>
<keyword evidence="5 7" id="KW-0472">Membrane</keyword>
<feature type="domain" description="Type II secretion system protein GspF" evidence="8">
    <location>
        <begin position="184"/>
        <end position="312"/>
    </location>
</feature>
<keyword evidence="2" id="KW-1003">Cell membrane</keyword>
<evidence type="ECO:0000256" key="4">
    <source>
        <dbReference type="ARBA" id="ARBA00022989"/>
    </source>
</evidence>
<feature type="region of interest" description="Disordered" evidence="6">
    <location>
        <begin position="51"/>
        <end position="70"/>
    </location>
</feature>
<evidence type="ECO:0000256" key="1">
    <source>
        <dbReference type="ARBA" id="ARBA00004651"/>
    </source>
</evidence>
<evidence type="ECO:0000256" key="5">
    <source>
        <dbReference type="ARBA" id="ARBA00023136"/>
    </source>
</evidence>
<dbReference type="PANTHER" id="PTHR35007:SF2">
    <property type="entry name" value="PILUS ASSEMBLE PROTEIN"/>
    <property type="match status" value="1"/>
</dbReference>
<keyword evidence="3 7" id="KW-0812">Transmembrane</keyword>
<dbReference type="AlphaFoldDB" id="A0A017HBJ0"/>
<dbReference type="InterPro" id="IPR018076">
    <property type="entry name" value="T2SS_GspF_dom"/>
</dbReference>
<evidence type="ECO:0000313" key="9">
    <source>
        <dbReference type="EMBL" id="EYD71139.1"/>
    </source>
</evidence>
<evidence type="ECO:0000256" key="3">
    <source>
        <dbReference type="ARBA" id="ARBA00022692"/>
    </source>
</evidence>
<feature type="transmembrane region" description="Helical" evidence="7">
    <location>
        <begin position="115"/>
        <end position="134"/>
    </location>
</feature>
<dbReference type="EMBL" id="APGJ01000007">
    <property type="protein sequence ID" value="EYD71139.1"/>
    <property type="molecule type" value="Genomic_DNA"/>
</dbReference>